<keyword evidence="6" id="KW-0808">Transferase</keyword>
<accession>A0A9D1CU40</accession>
<dbReference type="CDD" id="cd00082">
    <property type="entry name" value="HisKA"/>
    <property type="match status" value="1"/>
</dbReference>
<evidence type="ECO:0000256" key="8">
    <source>
        <dbReference type="ARBA" id="ARBA00022741"/>
    </source>
</evidence>
<evidence type="ECO:0000256" key="13">
    <source>
        <dbReference type="ARBA" id="ARBA00023136"/>
    </source>
</evidence>
<keyword evidence="8" id="KW-0547">Nucleotide-binding</keyword>
<dbReference type="InterPro" id="IPR005467">
    <property type="entry name" value="His_kinase_dom"/>
</dbReference>
<evidence type="ECO:0000256" key="10">
    <source>
        <dbReference type="ARBA" id="ARBA00022840"/>
    </source>
</evidence>
<dbReference type="PRINTS" id="PR00344">
    <property type="entry name" value="BCTRLSENSOR"/>
</dbReference>
<evidence type="ECO:0000313" key="18">
    <source>
        <dbReference type="EMBL" id="HIQ79070.1"/>
    </source>
</evidence>
<keyword evidence="11 15" id="KW-1133">Transmembrane helix</keyword>
<comment type="caution">
    <text evidence="18">The sequence shown here is derived from an EMBL/GenBank/DDBJ whole genome shotgun (WGS) entry which is preliminary data.</text>
</comment>
<dbReference type="Pfam" id="PF00512">
    <property type="entry name" value="HisKA"/>
    <property type="match status" value="1"/>
</dbReference>
<name>A0A9D1CU40_9FIRM</name>
<evidence type="ECO:0000256" key="1">
    <source>
        <dbReference type="ARBA" id="ARBA00000085"/>
    </source>
</evidence>
<dbReference type="CDD" id="cd06225">
    <property type="entry name" value="HAMP"/>
    <property type="match status" value="1"/>
</dbReference>
<evidence type="ECO:0000256" key="11">
    <source>
        <dbReference type="ARBA" id="ARBA00022989"/>
    </source>
</evidence>
<keyword evidence="10" id="KW-0067">ATP-binding</keyword>
<feature type="transmembrane region" description="Helical" evidence="15">
    <location>
        <begin position="181"/>
        <end position="202"/>
    </location>
</feature>
<evidence type="ECO:0000256" key="6">
    <source>
        <dbReference type="ARBA" id="ARBA00022679"/>
    </source>
</evidence>
<evidence type="ECO:0000259" key="16">
    <source>
        <dbReference type="PROSITE" id="PS50109"/>
    </source>
</evidence>
<evidence type="ECO:0000256" key="4">
    <source>
        <dbReference type="ARBA" id="ARBA00022475"/>
    </source>
</evidence>
<evidence type="ECO:0000256" key="3">
    <source>
        <dbReference type="ARBA" id="ARBA00012438"/>
    </source>
</evidence>
<proteinExistence type="predicted"/>
<dbReference type="InterPro" id="IPR004358">
    <property type="entry name" value="Sig_transdc_His_kin-like_C"/>
</dbReference>
<dbReference type="SMART" id="SM00304">
    <property type="entry name" value="HAMP"/>
    <property type="match status" value="1"/>
</dbReference>
<dbReference type="SUPFAM" id="SSF47384">
    <property type="entry name" value="Homodimeric domain of signal transducing histidine kinase"/>
    <property type="match status" value="1"/>
</dbReference>
<dbReference type="SUPFAM" id="SSF158472">
    <property type="entry name" value="HAMP domain-like"/>
    <property type="match status" value="1"/>
</dbReference>
<dbReference type="InterPro" id="IPR036097">
    <property type="entry name" value="HisK_dim/P_sf"/>
</dbReference>
<dbReference type="InterPro" id="IPR050398">
    <property type="entry name" value="HssS/ArlS-like"/>
</dbReference>
<dbReference type="Pfam" id="PF00672">
    <property type="entry name" value="HAMP"/>
    <property type="match status" value="1"/>
</dbReference>
<sequence>MKSIYFRNFATTALMVMMSFLMVGFAFVFLGRDFIISSHRDSMEESAEVVSLMVLTKFDTGIYSEQTVNSILRSAEVRVLLNGASLLSGNDIIVTNSDGLVVSCCDPPGSCPHMSLTVDEGTISLLRDGGTLSVTGDLNGIYSTMRYIVGEEIDPGGGQEPIGYVFMSTDSSRIIGAWQTFIWVFFFVSLAVLSLALIMSLVTSKRLAKPLDEMASAARKFAHGDFSVRVTQEEGTDELASLTAAFNNMADSLERSEQMRNEFIANVSHELKTPMTTIAGFADGILDGTIPKEQEEKYLTTIADETRRLSRLVRQMLDLSRMQSKGSDLTRRRDFDVNELIISTLLNFETRAEEKELDVDLQLPEVHMLVTADPDAITQVLYNLLDNAIKFADRGSTLTVSLWKETSKAYVSVKDCGATIPPDDLPLIFDRFHKSDRSRSLDRDGVGLGLYLVKNILDAHNEDIAVTSRDGVTEFVFTLRLAAKQKSEKPKQEKQKPEKSRAEKPQEADGGKKSRK</sequence>
<gene>
    <name evidence="18" type="ORF">IAB77_07415</name>
</gene>
<dbReference type="Gene3D" id="6.10.340.10">
    <property type="match status" value="1"/>
</dbReference>
<evidence type="ECO:0000256" key="9">
    <source>
        <dbReference type="ARBA" id="ARBA00022777"/>
    </source>
</evidence>
<feature type="domain" description="Histidine kinase" evidence="16">
    <location>
        <begin position="266"/>
        <end position="483"/>
    </location>
</feature>
<dbReference type="Pfam" id="PF02518">
    <property type="entry name" value="HATPase_c"/>
    <property type="match status" value="1"/>
</dbReference>
<dbReference type="EC" id="2.7.13.3" evidence="3"/>
<dbReference type="PROSITE" id="PS50109">
    <property type="entry name" value="HIS_KIN"/>
    <property type="match status" value="1"/>
</dbReference>
<evidence type="ECO:0000256" key="7">
    <source>
        <dbReference type="ARBA" id="ARBA00022692"/>
    </source>
</evidence>
<dbReference type="PANTHER" id="PTHR45528">
    <property type="entry name" value="SENSOR HISTIDINE KINASE CPXA"/>
    <property type="match status" value="1"/>
</dbReference>
<dbReference type="Gene3D" id="1.10.287.130">
    <property type="match status" value="1"/>
</dbReference>
<dbReference type="Gene3D" id="3.30.565.10">
    <property type="entry name" value="Histidine kinase-like ATPase, C-terminal domain"/>
    <property type="match status" value="1"/>
</dbReference>
<dbReference type="SMART" id="SM00388">
    <property type="entry name" value="HisKA"/>
    <property type="match status" value="1"/>
</dbReference>
<dbReference type="AlphaFoldDB" id="A0A9D1CU40"/>
<evidence type="ECO:0000256" key="14">
    <source>
        <dbReference type="SAM" id="MobiDB-lite"/>
    </source>
</evidence>
<evidence type="ECO:0000313" key="19">
    <source>
        <dbReference type="Proteomes" id="UP000824262"/>
    </source>
</evidence>
<dbReference type="PANTHER" id="PTHR45528:SF1">
    <property type="entry name" value="SENSOR HISTIDINE KINASE CPXA"/>
    <property type="match status" value="1"/>
</dbReference>
<protein>
    <recommendedName>
        <fullName evidence="3">histidine kinase</fullName>
        <ecNumber evidence="3">2.7.13.3</ecNumber>
    </recommendedName>
</protein>
<organism evidence="18 19">
    <name type="scientific">Candidatus Scatomorpha intestinavium</name>
    <dbReference type="NCBI Taxonomy" id="2840922"/>
    <lineage>
        <taxon>Bacteria</taxon>
        <taxon>Bacillati</taxon>
        <taxon>Bacillota</taxon>
        <taxon>Clostridia</taxon>
        <taxon>Eubacteriales</taxon>
        <taxon>Candidatus Scatomorpha</taxon>
    </lineage>
</organism>
<keyword evidence="9 18" id="KW-0418">Kinase</keyword>
<feature type="transmembrane region" description="Helical" evidence="15">
    <location>
        <begin position="12"/>
        <end position="30"/>
    </location>
</feature>
<evidence type="ECO:0000256" key="15">
    <source>
        <dbReference type="SAM" id="Phobius"/>
    </source>
</evidence>
<comment type="catalytic activity">
    <reaction evidence="1">
        <text>ATP + protein L-histidine = ADP + protein N-phospho-L-histidine.</text>
        <dbReference type="EC" id="2.7.13.3"/>
    </reaction>
</comment>
<dbReference type="SUPFAM" id="SSF55874">
    <property type="entry name" value="ATPase domain of HSP90 chaperone/DNA topoisomerase II/histidine kinase"/>
    <property type="match status" value="1"/>
</dbReference>
<reference evidence="18" key="1">
    <citation type="submission" date="2020-10" db="EMBL/GenBank/DDBJ databases">
        <authorList>
            <person name="Gilroy R."/>
        </authorList>
    </citation>
    <scope>NUCLEOTIDE SEQUENCE</scope>
    <source>
        <strain evidence="18">ChiBcolR7-354</strain>
    </source>
</reference>
<dbReference type="InterPro" id="IPR003594">
    <property type="entry name" value="HATPase_dom"/>
</dbReference>
<feature type="domain" description="HAMP" evidence="17">
    <location>
        <begin position="205"/>
        <end position="258"/>
    </location>
</feature>
<keyword evidence="5" id="KW-0597">Phosphoprotein</keyword>
<dbReference type="Proteomes" id="UP000824262">
    <property type="component" value="Unassembled WGS sequence"/>
</dbReference>
<reference evidence="18" key="2">
    <citation type="journal article" date="2021" name="PeerJ">
        <title>Extensive microbial diversity within the chicken gut microbiome revealed by metagenomics and culture.</title>
        <authorList>
            <person name="Gilroy R."/>
            <person name="Ravi A."/>
            <person name="Getino M."/>
            <person name="Pursley I."/>
            <person name="Horton D.L."/>
            <person name="Alikhan N.F."/>
            <person name="Baker D."/>
            <person name="Gharbi K."/>
            <person name="Hall N."/>
            <person name="Watson M."/>
            <person name="Adriaenssens E.M."/>
            <person name="Foster-Nyarko E."/>
            <person name="Jarju S."/>
            <person name="Secka A."/>
            <person name="Antonio M."/>
            <person name="Oren A."/>
            <person name="Chaudhuri R.R."/>
            <person name="La Ragione R."/>
            <person name="Hildebrand F."/>
            <person name="Pallen M.J."/>
        </authorList>
    </citation>
    <scope>NUCLEOTIDE SEQUENCE</scope>
    <source>
        <strain evidence="18">ChiBcolR7-354</strain>
    </source>
</reference>
<keyword evidence="7 15" id="KW-0812">Transmembrane</keyword>
<keyword evidence="13 15" id="KW-0472">Membrane</keyword>
<dbReference type="GO" id="GO:0000155">
    <property type="term" value="F:phosphorelay sensor kinase activity"/>
    <property type="evidence" value="ECO:0007669"/>
    <property type="project" value="InterPro"/>
</dbReference>
<dbReference type="FunFam" id="1.10.287.130:FF:000001">
    <property type="entry name" value="Two-component sensor histidine kinase"/>
    <property type="match status" value="1"/>
</dbReference>
<dbReference type="InterPro" id="IPR003660">
    <property type="entry name" value="HAMP_dom"/>
</dbReference>
<keyword evidence="12" id="KW-0902">Two-component regulatory system</keyword>
<dbReference type="PROSITE" id="PS50885">
    <property type="entry name" value="HAMP"/>
    <property type="match status" value="1"/>
</dbReference>
<dbReference type="FunFam" id="3.30.565.10:FF:000006">
    <property type="entry name" value="Sensor histidine kinase WalK"/>
    <property type="match status" value="1"/>
</dbReference>
<dbReference type="InterPro" id="IPR003661">
    <property type="entry name" value="HisK_dim/P_dom"/>
</dbReference>
<feature type="region of interest" description="Disordered" evidence="14">
    <location>
        <begin position="485"/>
        <end position="516"/>
    </location>
</feature>
<dbReference type="GO" id="GO:0005524">
    <property type="term" value="F:ATP binding"/>
    <property type="evidence" value="ECO:0007669"/>
    <property type="project" value="UniProtKB-KW"/>
</dbReference>
<dbReference type="SMART" id="SM00387">
    <property type="entry name" value="HATPase_c"/>
    <property type="match status" value="1"/>
</dbReference>
<comment type="subcellular location">
    <subcellularLocation>
        <location evidence="2">Cell membrane</location>
        <topology evidence="2">Multi-pass membrane protein</topology>
    </subcellularLocation>
</comment>
<evidence type="ECO:0000259" key="17">
    <source>
        <dbReference type="PROSITE" id="PS50885"/>
    </source>
</evidence>
<keyword evidence="4" id="KW-1003">Cell membrane</keyword>
<dbReference type="EMBL" id="DVGA01000075">
    <property type="protein sequence ID" value="HIQ79070.1"/>
    <property type="molecule type" value="Genomic_DNA"/>
</dbReference>
<dbReference type="GO" id="GO:0005886">
    <property type="term" value="C:plasma membrane"/>
    <property type="evidence" value="ECO:0007669"/>
    <property type="project" value="UniProtKB-SubCell"/>
</dbReference>
<evidence type="ECO:0000256" key="12">
    <source>
        <dbReference type="ARBA" id="ARBA00023012"/>
    </source>
</evidence>
<evidence type="ECO:0000256" key="5">
    <source>
        <dbReference type="ARBA" id="ARBA00022553"/>
    </source>
</evidence>
<dbReference type="InterPro" id="IPR036890">
    <property type="entry name" value="HATPase_C_sf"/>
</dbReference>
<evidence type="ECO:0000256" key="2">
    <source>
        <dbReference type="ARBA" id="ARBA00004651"/>
    </source>
</evidence>